<name>C9ZP36_TRYB9</name>
<dbReference type="AlphaFoldDB" id="C9ZP36"/>
<accession>C9ZP36</accession>
<dbReference type="RefSeq" id="XP_011773451.1">
    <property type="nucleotide sequence ID" value="XM_011775149.1"/>
</dbReference>
<dbReference type="KEGG" id="tbg:TbgDal_V3020"/>
<keyword evidence="1" id="KW-0472">Membrane</keyword>
<protein>
    <submittedName>
        <fullName evidence="2">Uncharacterized protein</fullName>
    </submittedName>
</protein>
<feature type="transmembrane region" description="Helical" evidence="1">
    <location>
        <begin position="99"/>
        <end position="121"/>
    </location>
</feature>
<dbReference type="EMBL" id="FN554968">
    <property type="protein sequence ID" value="CBH11164.1"/>
    <property type="molecule type" value="Genomic_DNA"/>
</dbReference>
<dbReference type="GeneID" id="23861296"/>
<sequence length="142" mass="16537">MKRHKRSRKWRIALYKSQNDATKKKKEKFLWSYRRKRNSRSNNLRITKEFSVPILRARAVLVLSLSTTIPQYPSSISLSAETKRHVQIQRKKRREQTDLLNPVLACVTGFFVILPSSYLLLPSLPLFAPSRPLLCCQALLLS</sequence>
<dbReference type="Proteomes" id="UP000002316">
    <property type="component" value="Chromosome 5"/>
</dbReference>
<evidence type="ECO:0000313" key="2">
    <source>
        <dbReference type="EMBL" id="CBH11164.1"/>
    </source>
</evidence>
<organism evidence="2 3">
    <name type="scientific">Trypanosoma brucei gambiense (strain MHOM/CI/86/DAL972)</name>
    <dbReference type="NCBI Taxonomy" id="679716"/>
    <lineage>
        <taxon>Eukaryota</taxon>
        <taxon>Discoba</taxon>
        <taxon>Euglenozoa</taxon>
        <taxon>Kinetoplastea</taxon>
        <taxon>Metakinetoplastina</taxon>
        <taxon>Trypanosomatida</taxon>
        <taxon>Trypanosomatidae</taxon>
        <taxon>Trypanosoma</taxon>
    </lineage>
</organism>
<evidence type="ECO:0000313" key="3">
    <source>
        <dbReference type="Proteomes" id="UP000002316"/>
    </source>
</evidence>
<reference evidence="3" key="1">
    <citation type="journal article" date="2010" name="PLoS Negl. Trop. Dis.">
        <title>The genome sequence of Trypanosoma brucei gambiense, causative agent of chronic human african trypanosomiasis.</title>
        <authorList>
            <person name="Jackson A.P."/>
            <person name="Sanders M."/>
            <person name="Berry A."/>
            <person name="McQuillan J."/>
            <person name="Aslett M.A."/>
            <person name="Quail M.A."/>
            <person name="Chukualim B."/>
            <person name="Capewell P."/>
            <person name="MacLeod A."/>
            <person name="Melville S.E."/>
            <person name="Gibson W."/>
            <person name="Barry J.D."/>
            <person name="Berriman M."/>
            <person name="Hertz-Fowler C."/>
        </authorList>
    </citation>
    <scope>NUCLEOTIDE SEQUENCE [LARGE SCALE GENOMIC DNA]</scope>
    <source>
        <strain evidence="3">MHOM/CI/86/DAL972</strain>
    </source>
</reference>
<evidence type="ECO:0000256" key="1">
    <source>
        <dbReference type="SAM" id="Phobius"/>
    </source>
</evidence>
<keyword evidence="1" id="KW-0812">Transmembrane</keyword>
<keyword evidence="1" id="KW-1133">Transmembrane helix</keyword>
<gene>
    <name evidence="2" type="ORF">TbgDal_V3020</name>
</gene>
<proteinExistence type="predicted"/>